<dbReference type="Pfam" id="PF13649">
    <property type="entry name" value="Methyltransf_25"/>
    <property type="match status" value="1"/>
</dbReference>
<dbReference type="InterPro" id="IPR029063">
    <property type="entry name" value="SAM-dependent_MTases_sf"/>
</dbReference>
<keyword evidence="3" id="KW-0808">Transferase</keyword>
<dbReference type="GO" id="GO:0008168">
    <property type="term" value="F:methyltransferase activity"/>
    <property type="evidence" value="ECO:0007669"/>
    <property type="project" value="UniProtKB-KW"/>
</dbReference>
<gene>
    <name evidence="3" type="ORF">SYNPS1DRAFT_27120</name>
</gene>
<proteinExistence type="predicted"/>
<dbReference type="AlphaFoldDB" id="A0A4P9Z473"/>
<evidence type="ECO:0000313" key="4">
    <source>
        <dbReference type="Proteomes" id="UP000278143"/>
    </source>
</evidence>
<dbReference type="InterPro" id="IPR041698">
    <property type="entry name" value="Methyltransf_25"/>
</dbReference>
<evidence type="ECO:0000259" key="2">
    <source>
        <dbReference type="Pfam" id="PF13649"/>
    </source>
</evidence>
<protein>
    <submittedName>
        <fullName evidence="3">S-adenosyl-L-methionine-dependent methyltransferase</fullName>
    </submittedName>
</protein>
<dbReference type="GO" id="GO:0032259">
    <property type="term" value="P:methylation"/>
    <property type="evidence" value="ECO:0007669"/>
    <property type="project" value="UniProtKB-KW"/>
</dbReference>
<evidence type="ECO:0000256" key="1">
    <source>
        <dbReference type="SAM" id="MobiDB-lite"/>
    </source>
</evidence>
<dbReference type="SUPFAM" id="SSF53335">
    <property type="entry name" value="S-adenosyl-L-methionine-dependent methyltransferases"/>
    <property type="match status" value="1"/>
</dbReference>
<sequence>MALQGTPSPLASLSPRSTVRGGLLQCSIPAWKRDRHRKTDRQTDRQTPSRIPLYTALLPLLRRVTFAKAAHPLVHLSVSYLFVAQVCRHTIARHAPLASDIQQKRPYSSSSMGNQAAKLDDGHDHDIGRSAASLFQRGAHLSRRSLSAPDIHAGGKQGKGAGARLSFIRMGGGGRSSMCIVRTHSLTSQLSIRPQNSFSSQSSDMANANGNACALLPSDLLETDSMDRFHYIVKHVLDGNYQGELPRQPRSILDVGSGSGIWMREMAAEFPDSELTGCDIVDLTAGDVLPKSCRWIEANILNGLPFDDNQFDLVHQRQLGFYLPTKRLARTLQELHRVCSPGGQLHLVDMGVRWEPVGHNVAKLQRLLRSGLSIAGIDPNALEQMEPRLRQAGFVDIEPRQIAVPVGAWGGLVGRILADATRHMVESARPVLVRHCKLRSHEVHAIMSAALAEMEINQCCAVLYTYRAKKPFGGIASTSPAPVARTSSAAPSTALPFRWSLASFGRGIGAPAESSRDDGQSAESHDHNHHRTAKRFSTPPGNS</sequence>
<keyword evidence="4" id="KW-1185">Reference proteome</keyword>
<dbReference type="OrthoDB" id="2013972at2759"/>
<feature type="domain" description="Methyltransferase" evidence="2">
    <location>
        <begin position="252"/>
        <end position="343"/>
    </location>
</feature>
<accession>A0A4P9Z473</accession>
<reference evidence="4" key="1">
    <citation type="journal article" date="2018" name="Nat. Microbiol.">
        <title>Leveraging single-cell genomics to expand the fungal tree of life.</title>
        <authorList>
            <person name="Ahrendt S.R."/>
            <person name="Quandt C.A."/>
            <person name="Ciobanu D."/>
            <person name="Clum A."/>
            <person name="Salamov A."/>
            <person name="Andreopoulos B."/>
            <person name="Cheng J.F."/>
            <person name="Woyke T."/>
            <person name="Pelin A."/>
            <person name="Henrissat B."/>
            <person name="Reynolds N.K."/>
            <person name="Benny G.L."/>
            <person name="Smith M.E."/>
            <person name="James T.Y."/>
            <person name="Grigoriev I.V."/>
        </authorList>
    </citation>
    <scope>NUCLEOTIDE SEQUENCE [LARGE SCALE GENOMIC DNA]</scope>
    <source>
        <strain evidence="4">Benny S71-1</strain>
    </source>
</reference>
<organism evidence="3 4">
    <name type="scientific">Syncephalis pseudoplumigaleata</name>
    <dbReference type="NCBI Taxonomy" id="1712513"/>
    <lineage>
        <taxon>Eukaryota</taxon>
        <taxon>Fungi</taxon>
        <taxon>Fungi incertae sedis</taxon>
        <taxon>Zoopagomycota</taxon>
        <taxon>Zoopagomycotina</taxon>
        <taxon>Zoopagomycetes</taxon>
        <taxon>Zoopagales</taxon>
        <taxon>Piptocephalidaceae</taxon>
        <taxon>Syncephalis</taxon>
    </lineage>
</organism>
<keyword evidence="3" id="KW-0489">Methyltransferase</keyword>
<name>A0A4P9Z473_9FUNG</name>
<feature type="region of interest" description="Disordered" evidence="1">
    <location>
        <begin position="508"/>
        <end position="543"/>
    </location>
</feature>
<dbReference type="Gene3D" id="3.40.50.150">
    <property type="entry name" value="Vaccinia Virus protein VP39"/>
    <property type="match status" value="1"/>
</dbReference>
<dbReference type="PANTHER" id="PTHR43591">
    <property type="entry name" value="METHYLTRANSFERASE"/>
    <property type="match status" value="1"/>
</dbReference>
<dbReference type="Proteomes" id="UP000278143">
    <property type="component" value="Unassembled WGS sequence"/>
</dbReference>
<dbReference type="EMBL" id="KZ989248">
    <property type="protein sequence ID" value="RKP27218.1"/>
    <property type="molecule type" value="Genomic_DNA"/>
</dbReference>
<feature type="compositionally biased region" description="Basic and acidic residues" evidence="1">
    <location>
        <begin position="514"/>
        <end position="526"/>
    </location>
</feature>
<evidence type="ECO:0000313" key="3">
    <source>
        <dbReference type="EMBL" id="RKP27218.1"/>
    </source>
</evidence>
<dbReference type="CDD" id="cd02440">
    <property type="entry name" value="AdoMet_MTases"/>
    <property type="match status" value="1"/>
</dbReference>